<dbReference type="SUPFAM" id="SSF54236">
    <property type="entry name" value="Ubiquitin-like"/>
    <property type="match status" value="1"/>
</dbReference>
<gene>
    <name evidence="5" type="ORF">F5X68DRAFT_227782</name>
</gene>
<dbReference type="EMBL" id="JAGSXJ010000002">
    <property type="protein sequence ID" value="KAH6695820.1"/>
    <property type="molecule type" value="Genomic_DNA"/>
</dbReference>
<dbReference type="Gene3D" id="3.10.20.90">
    <property type="entry name" value="Phosphatidylinositol 3-kinase Catalytic Subunit, Chain A, domain 1"/>
    <property type="match status" value="1"/>
</dbReference>
<accession>A0A9P9ACV0</accession>
<feature type="region of interest" description="Disordered" evidence="3">
    <location>
        <begin position="17"/>
        <end position="59"/>
    </location>
</feature>
<organism evidence="5 6">
    <name type="scientific">Plectosphaerella plurivora</name>
    <dbReference type="NCBI Taxonomy" id="936078"/>
    <lineage>
        <taxon>Eukaryota</taxon>
        <taxon>Fungi</taxon>
        <taxon>Dikarya</taxon>
        <taxon>Ascomycota</taxon>
        <taxon>Pezizomycotina</taxon>
        <taxon>Sordariomycetes</taxon>
        <taxon>Hypocreomycetidae</taxon>
        <taxon>Glomerellales</taxon>
        <taxon>Plectosphaerellaceae</taxon>
        <taxon>Plectosphaerella</taxon>
    </lineage>
</organism>
<dbReference type="InterPro" id="IPR000626">
    <property type="entry name" value="Ubiquitin-like_dom"/>
</dbReference>
<dbReference type="OrthoDB" id="5366541at2759"/>
<evidence type="ECO:0000256" key="3">
    <source>
        <dbReference type="SAM" id="MobiDB-lite"/>
    </source>
</evidence>
<dbReference type="PROSITE" id="PS50053">
    <property type="entry name" value="UBIQUITIN_2"/>
    <property type="match status" value="1"/>
</dbReference>
<reference evidence="5" key="1">
    <citation type="journal article" date="2021" name="Nat. Commun.">
        <title>Genetic determinants of endophytism in the Arabidopsis root mycobiome.</title>
        <authorList>
            <person name="Mesny F."/>
            <person name="Miyauchi S."/>
            <person name="Thiergart T."/>
            <person name="Pickel B."/>
            <person name="Atanasova L."/>
            <person name="Karlsson M."/>
            <person name="Huettel B."/>
            <person name="Barry K.W."/>
            <person name="Haridas S."/>
            <person name="Chen C."/>
            <person name="Bauer D."/>
            <person name="Andreopoulos W."/>
            <person name="Pangilinan J."/>
            <person name="LaButti K."/>
            <person name="Riley R."/>
            <person name="Lipzen A."/>
            <person name="Clum A."/>
            <person name="Drula E."/>
            <person name="Henrissat B."/>
            <person name="Kohler A."/>
            <person name="Grigoriev I.V."/>
            <person name="Martin F.M."/>
            <person name="Hacquard S."/>
        </authorList>
    </citation>
    <scope>NUCLEOTIDE SEQUENCE</scope>
    <source>
        <strain evidence="5">MPI-SDFR-AT-0117</strain>
    </source>
</reference>
<protein>
    <submittedName>
        <fullName evidence="5">Cell-cycle control medial ring component-domain-containing protein</fullName>
    </submittedName>
</protein>
<dbReference type="PANTHER" id="PTHR46555">
    <property type="entry name" value="UBIQUITIN-LIKE PROTEIN 4A"/>
    <property type="match status" value="1"/>
</dbReference>
<name>A0A9P9ACV0_9PEZI</name>
<keyword evidence="6" id="KW-1185">Reference proteome</keyword>
<evidence type="ECO:0000259" key="4">
    <source>
        <dbReference type="PROSITE" id="PS50053"/>
    </source>
</evidence>
<proteinExistence type="predicted"/>
<dbReference type="InterPro" id="IPR047154">
    <property type="entry name" value="UBL4A-like"/>
</dbReference>
<dbReference type="Gene3D" id="1.10.286.70">
    <property type="entry name" value="Get5 dimerization domain"/>
    <property type="match status" value="1"/>
</dbReference>
<evidence type="ECO:0000256" key="1">
    <source>
        <dbReference type="ARBA" id="ARBA00004514"/>
    </source>
</evidence>
<dbReference type="InterPro" id="IPR024737">
    <property type="entry name" value="Get5_N"/>
</dbReference>
<evidence type="ECO:0000313" key="6">
    <source>
        <dbReference type="Proteomes" id="UP000770015"/>
    </source>
</evidence>
<dbReference type="PANTHER" id="PTHR46555:SF1">
    <property type="entry name" value="UBIQUITIN-LIKE PROTEIN 4A"/>
    <property type="match status" value="1"/>
</dbReference>
<evidence type="ECO:0000313" key="5">
    <source>
        <dbReference type="EMBL" id="KAH6695820.1"/>
    </source>
</evidence>
<dbReference type="Pfam" id="PF17183">
    <property type="entry name" value="Get5_C"/>
    <property type="match status" value="1"/>
</dbReference>
<comment type="subcellular location">
    <subcellularLocation>
        <location evidence="1">Cytoplasm</location>
        <location evidence="1">Cytosol</location>
    </subcellularLocation>
</comment>
<dbReference type="GO" id="GO:0006620">
    <property type="term" value="P:post-translational protein targeting to endoplasmic reticulum membrane"/>
    <property type="evidence" value="ECO:0007669"/>
    <property type="project" value="InterPro"/>
</dbReference>
<dbReference type="Pfam" id="PF12754">
    <property type="entry name" value="Get5_N"/>
    <property type="match status" value="1"/>
</dbReference>
<sequence length="201" mass="22514">MAEIIFARNFLSTLESRPRKLSPDHVEDPKNFPARTPQILPKMPKSFSRPQNLAPGQERSVTVQLKSLRNPPIDLKLTSQPLNTSVLDLKLAVSENTRIPSEKLKLLHKKKPVSDSKVLKELAGEEDKLVEFSIMVIGGAAAIPTDEEAQAAVEMHPKGAAALETDLFWGDLKGFLTQRLKDEKEADELARTWRADWQSKQ</sequence>
<dbReference type="InterPro" id="IPR029071">
    <property type="entry name" value="Ubiquitin-like_domsf"/>
</dbReference>
<feature type="compositionally biased region" description="Basic and acidic residues" evidence="3">
    <location>
        <begin position="17"/>
        <end position="30"/>
    </location>
</feature>
<dbReference type="GO" id="GO:0005829">
    <property type="term" value="C:cytosol"/>
    <property type="evidence" value="ECO:0007669"/>
    <property type="project" value="UniProtKB-SubCell"/>
</dbReference>
<dbReference type="InterPro" id="IPR049256">
    <property type="entry name" value="Get5_C"/>
</dbReference>
<dbReference type="Proteomes" id="UP000770015">
    <property type="component" value="Unassembled WGS sequence"/>
</dbReference>
<keyword evidence="2" id="KW-0963">Cytoplasm</keyword>
<comment type="caution">
    <text evidence="5">The sequence shown here is derived from an EMBL/GenBank/DDBJ whole genome shotgun (WGS) entry which is preliminary data.</text>
</comment>
<feature type="domain" description="Ubiquitin-like" evidence="4">
    <location>
        <begin position="61"/>
        <end position="139"/>
    </location>
</feature>
<dbReference type="AlphaFoldDB" id="A0A9P9ACV0"/>
<evidence type="ECO:0000256" key="2">
    <source>
        <dbReference type="ARBA" id="ARBA00022490"/>
    </source>
</evidence>